<sequence length="341" mass="36255">MTSADSLRHDLAGLMQRALLPPRFPVRRDLEVESGIGSANTTVSFYDHIWVETQIFAAAAIRVHQTGLDGAWTASGLRQMLRALLTRISDPHAVLATVADLAPQIRFDAALARLDVVSGQVSIATKGEAGARLGDGTEAFDGPSVTPGSILWLTAGEMPGLSDDKVPIEGLEGLVKPALQGSAGVGCAVLYKTAAKSNRSATFVMTNDLAGIPPLLEDIGRFFLRQSLDEEAVAGLDVALDEILTNAVNYGYKDGNAHEILVSLSVESGLLSIEVRDDGGPFDPLSVPEPDLSVEIDDRQIGGLGMHFVRTLLDRVEYKRSNGWNVLLLEKNLPPAGGNAP</sequence>
<dbReference type="AlphaFoldDB" id="A0A2U2DQQ1"/>
<proteinExistence type="predicted"/>
<organism evidence="3 4">
    <name type="scientific">Metarhizobium album</name>
    <dbReference type="NCBI Taxonomy" id="2182425"/>
    <lineage>
        <taxon>Bacteria</taxon>
        <taxon>Pseudomonadati</taxon>
        <taxon>Pseudomonadota</taxon>
        <taxon>Alphaproteobacteria</taxon>
        <taxon>Hyphomicrobiales</taxon>
        <taxon>Rhizobiaceae</taxon>
        <taxon>Metarhizobium</taxon>
    </lineage>
</organism>
<keyword evidence="1" id="KW-0418">Kinase</keyword>
<dbReference type="InterPro" id="IPR036457">
    <property type="entry name" value="PPM-type-like_dom_sf"/>
</dbReference>
<accession>A0A2U2DQQ1</accession>
<evidence type="ECO:0000313" key="3">
    <source>
        <dbReference type="EMBL" id="PWE55643.1"/>
    </source>
</evidence>
<dbReference type="Proteomes" id="UP000245252">
    <property type="component" value="Unassembled WGS sequence"/>
</dbReference>
<keyword evidence="1" id="KW-0723">Serine/threonine-protein kinase</keyword>
<evidence type="ECO:0000256" key="1">
    <source>
        <dbReference type="ARBA" id="ARBA00022527"/>
    </source>
</evidence>
<dbReference type="InterPro" id="IPR050267">
    <property type="entry name" value="Anti-sigma-factor_SerPK"/>
</dbReference>
<dbReference type="PANTHER" id="PTHR35526">
    <property type="entry name" value="ANTI-SIGMA-F FACTOR RSBW-RELATED"/>
    <property type="match status" value="1"/>
</dbReference>
<dbReference type="Gene3D" id="3.30.565.10">
    <property type="entry name" value="Histidine kinase-like ATPase, C-terminal domain"/>
    <property type="match status" value="1"/>
</dbReference>
<evidence type="ECO:0000259" key="2">
    <source>
        <dbReference type="Pfam" id="PF13581"/>
    </source>
</evidence>
<keyword evidence="4" id="KW-1185">Reference proteome</keyword>
<comment type="caution">
    <text evidence="3">The sequence shown here is derived from an EMBL/GenBank/DDBJ whole genome shotgun (WGS) entry which is preliminary data.</text>
</comment>
<dbReference type="InterPro" id="IPR003594">
    <property type="entry name" value="HATPase_dom"/>
</dbReference>
<evidence type="ECO:0000313" key="4">
    <source>
        <dbReference type="Proteomes" id="UP000245252"/>
    </source>
</evidence>
<dbReference type="Gene3D" id="3.60.40.10">
    <property type="entry name" value="PPM-type phosphatase domain"/>
    <property type="match status" value="1"/>
</dbReference>
<dbReference type="Pfam" id="PF13581">
    <property type="entry name" value="HATPase_c_2"/>
    <property type="match status" value="1"/>
</dbReference>
<feature type="domain" description="Histidine kinase/HSP90-like ATPase" evidence="2">
    <location>
        <begin position="210"/>
        <end position="330"/>
    </location>
</feature>
<dbReference type="CDD" id="cd16936">
    <property type="entry name" value="HATPase_RsbW-like"/>
    <property type="match status" value="1"/>
</dbReference>
<dbReference type="SUPFAM" id="SSF55874">
    <property type="entry name" value="ATPase domain of HSP90 chaperone/DNA topoisomerase II/histidine kinase"/>
    <property type="match status" value="1"/>
</dbReference>
<dbReference type="EMBL" id="QFBC01000005">
    <property type="protein sequence ID" value="PWE55643.1"/>
    <property type="molecule type" value="Genomic_DNA"/>
</dbReference>
<protein>
    <recommendedName>
        <fullName evidence="2">Histidine kinase/HSP90-like ATPase domain-containing protein</fullName>
    </recommendedName>
</protein>
<dbReference type="GO" id="GO:0004674">
    <property type="term" value="F:protein serine/threonine kinase activity"/>
    <property type="evidence" value="ECO:0007669"/>
    <property type="project" value="UniProtKB-KW"/>
</dbReference>
<reference evidence="3 4" key="1">
    <citation type="submission" date="2018-05" db="EMBL/GenBank/DDBJ databases">
        <title>The draft genome of strain NS-104.</title>
        <authorList>
            <person name="Hang P."/>
            <person name="Jiang J."/>
        </authorList>
    </citation>
    <scope>NUCLEOTIDE SEQUENCE [LARGE SCALE GENOMIC DNA]</scope>
    <source>
        <strain evidence="3 4">NS-104</strain>
    </source>
</reference>
<dbReference type="InterPro" id="IPR036890">
    <property type="entry name" value="HATPase_C_sf"/>
</dbReference>
<keyword evidence="1" id="KW-0808">Transferase</keyword>
<gene>
    <name evidence="3" type="ORF">DEM27_13220</name>
</gene>
<name>A0A2U2DQQ1_9HYPH</name>